<keyword evidence="2" id="KW-1185">Reference proteome</keyword>
<evidence type="ECO:0000313" key="2">
    <source>
        <dbReference type="Proteomes" id="UP000321578"/>
    </source>
</evidence>
<reference evidence="1 2" key="1">
    <citation type="submission" date="2019-08" db="EMBL/GenBank/DDBJ databases">
        <title>Genomes of Subsaximicrobium wynnwilliamsii strains.</title>
        <authorList>
            <person name="Bowman J.P."/>
        </authorList>
    </citation>
    <scope>NUCLEOTIDE SEQUENCE [LARGE SCALE GENOMIC DNA]</scope>
    <source>
        <strain evidence="1 2">2-80-2</strain>
    </source>
</reference>
<dbReference type="Proteomes" id="UP000321578">
    <property type="component" value="Unassembled WGS sequence"/>
</dbReference>
<dbReference type="AlphaFoldDB" id="A0A5C6ZFZ0"/>
<proteinExistence type="predicted"/>
<dbReference type="OrthoDB" id="978006at2"/>
<organism evidence="1 2">
    <name type="scientific">Subsaximicrobium wynnwilliamsii</name>
    <dbReference type="NCBI Taxonomy" id="291179"/>
    <lineage>
        <taxon>Bacteria</taxon>
        <taxon>Pseudomonadati</taxon>
        <taxon>Bacteroidota</taxon>
        <taxon>Flavobacteriia</taxon>
        <taxon>Flavobacteriales</taxon>
        <taxon>Flavobacteriaceae</taxon>
        <taxon>Subsaximicrobium</taxon>
    </lineage>
</organism>
<accession>A0A5C6ZFZ0</accession>
<evidence type="ECO:0000313" key="1">
    <source>
        <dbReference type="EMBL" id="TXD88111.1"/>
    </source>
</evidence>
<dbReference type="EMBL" id="VORO01000017">
    <property type="protein sequence ID" value="TXD88111.1"/>
    <property type="molecule type" value="Genomic_DNA"/>
</dbReference>
<gene>
    <name evidence="1" type="ORF">ESY86_14600</name>
</gene>
<protein>
    <submittedName>
        <fullName evidence="1">Uncharacterized protein</fullName>
    </submittedName>
</protein>
<name>A0A5C6ZFZ0_9FLAO</name>
<dbReference type="RefSeq" id="WP_147087329.1">
    <property type="nucleotide sequence ID" value="NZ_VORM01000016.1"/>
</dbReference>
<sequence length="233" mass="27128">MKNQVFQAILFILFSFVGYSQNDDTDSFQQIMDGSPYSVMTKSINSKEVKGSPYLYDIFFPAKIAGLQEKIFNVRYNAYFDEFEIKDAEDQINLVNKDLQQLTITFSNDQTVFISSSYLDQNNQITRGYFVVASPENQKNQLLIKKSKRYSESKPARSSYEKSKPAEFEENKDTYYLRLSDGVAKEIPRNKKDLANMYPKHSKAILDFIKKNRINTTEREDLVKLVKYLNSLQ</sequence>
<comment type="caution">
    <text evidence="1">The sequence shown here is derived from an EMBL/GenBank/DDBJ whole genome shotgun (WGS) entry which is preliminary data.</text>
</comment>